<feature type="domain" description="DUF11" evidence="1">
    <location>
        <begin position="898"/>
        <end position="1000"/>
    </location>
</feature>
<dbReference type="InterPro" id="IPR051172">
    <property type="entry name" value="Chlamydia_OmcB"/>
</dbReference>
<dbReference type="InterPro" id="IPR001434">
    <property type="entry name" value="OmcB-like_DUF11"/>
</dbReference>
<sequence>MGLVKSANISSVTVGNVITYNVAVQNTGNIAAQVTLMDNVPSGTSFVPNSVTVAGISVTGQSPITGIAVGSIPAGGLVNVTFQFLLNTLPSPASVVNQATASYTYLLSTGRTISSSSTSNTLSIPASLPSVTVTKSVNSLEATINDVLTYTLIVKNNGTSSVTNVIVSDLIPSAASFVTGSVILNGSVLVNAVPANGITIGTLTSQASATLTFQVKVVSIPDASTLNNRASVAFTSGSFTGSAISNNVTTNVYQAIIGIVKSASTIQATLGDTFTYMFQMSNTGNTSALVTLTDQIPAGCTFVANSVLVAGSPNPGVSPITGINLGTLNAGSSISVSYVVTITSFPLSKQLVNQASTSYTYSLPSGRQVSGTSASNTVTIPVAIPSVGIVKSTTRSVVVTGDVITYAFVVTNSGITAVNNVIVQDSLASNTAFILGSVIVNGASKPGANPSDGIPVGTLAPGTAATLTFEVRITMPIPSQITNQSTASFTSGVFSGSASSNIITTPVVQPQISLVKSANTVNATIGDAIIYTITVNNTGNLPANVTLTDIIPQGTTFTVNSVIVDGFPQPGISPATGINLGSISPSGAVIVTFGVVATLLPTPQFYSNQATVSYTYTPPDGRTLTGNSSSNIVTFPVSAPNVNVTKTTVSSAATVGDTLIYAIAITNNGIETVNSVQFSDPPPAGTSFVAGSVSINGVTVPSANPTSGFNVGSIAPGVTTSVVFNAIVNSVPSPATLDNRATVTFTSGAFSGSTYSNTVTTPVYQPLVTVSKSANTANATVGDTVSYTFIINNSGNYGSLVTLTDNIPSGTSFVVNSVLINGVLLPGADPIAGINAGIIGAGQTTTVVLSVLIDSLPSPQQLVNQGTVSSAFTLPDGRTLTRTAKSNTVTIPVSAPNVTVVKSTASTSVTAGDVVTYVTTITNKGIASVNNVLFTDTIPVGAALVPGSVSVDGTIRPTANPSTGIILGSIAPSASVAVAFNIIVNSLPASALLTNQSSVSFTSGVFSGVTFSNTVTTPVYLPLFKALKSANTTNATVGDTVVYTINVNNTGNFGAQVILTDSIPAGTTFSPNSVIVNGQSLAGADPSTGIPLGIIATNAIITFSVIVNAVPTGQQLINQASATYSFALPDGRIVNNSFTSNTVTIPVSSPNVTVSKTTTSPDASFGDTVTYTVTITNNGIENVNNVVFTDAIPSSTTFIPGSVTVNGVSRPSASPTASISLGTIAPGATDTVTFSVTVVSIPPSGQLANQSAVSFTSGAFSGSAVSNTNVIPIYQAIVKAAKTANTINATVGDTVNYSVALTNIGNLPAQATLTDPIPTGAVFVPNSILVNGVPQPGADPNLGVNVGTIAPGATVNVTVTLEVTIDTLPQQSQLSNQAFIDYVFTHPDGRVLTGSAASNILIIPVSSPNLSVVKSTTAIDAVVGDVITYTIVVTNNGIEAVNNVVLVDPIPTGTTFVVGSVTVDGIPKATANPSTGIPIGIIAPASSSVVAFRVQVVTL</sequence>
<feature type="domain" description="DUF11" evidence="1">
    <location>
        <begin position="1028"/>
        <end position="1139"/>
    </location>
</feature>
<protein>
    <submittedName>
        <fullName evidence="2">Internalin</fullName>
    </submittedName>
</protein>
<reference evidence="2 3" key="1">
    <citation type="journal article" date="2014" name="Genome Announc.">
        <title>Draft Genome Sequence of Paenibacillus pini JCM 16418T, Isolated from the Rhizosphere of Pine Tree.</title>
        <authorList>
            <person name="Yuki M."/>
            <person name="Oshima K."/>
            <person name="Suda W."/>
            <person name="Oshida Y."/>
            <person name="Kitamura K."/>
            <person name="Iida Y."/>
            <person name="Hattori M."/>
            <person name="Ohkuma M."/>
        </authorList>
    </citation>
    <scope>NUCLEOTIDE SEQUENCE [LARGE SCALE GENOMIC DNA]</scope>
    <source>
        <strain evidence="2 3">JCM 16418</strain>
    </source>
</reference>
<dbReference type="EMBL" id="BAVZ01000023">
    <property type="protein sequence ID" value="GAF10410.1"/>
    <property type="molecule type" value="Genomic_DNA"/>
</dbReference>
<evidence type="ECO:0000313" key="3">
    <source>
        <dbReference type="Proteomes" id="UP000019364"/>
    </source>
</evidence>
<dbReference type="InterPro" id="IPR047589">
    <property type="entry name" value="DUF11_rpt"/>
</dbReference>
<feature type="domain" description="DUF11" evidence="1">
    <location>
        <begin position="258"/>
        <end position="358"/>
    </location>
</feature>
<keyword evidence="3" id="KW-1185">Reference proteome</keyword>
<dbReference type="Gene3D" id="2.60.40.740">
    <property type="match status" value="10"/>
</dbReference>
<comment type="caution">
    <text evidence="2">The sequence shown here is derived from an EMBL/GenBank/DDBJ whole genome shotgun (WGS) entry which is preliminary data.</text>
</comment>
<dbReference type="Pfam" id="PF01345">
    <property type="entry name" value="DUF11"/>
    <property type="match status" value="12"/>
</dbReference>
<proteinExistence type="predicted"/>
<name>W7YHL7_9BACL</name>
<feature type="domain" description="DUF11" evidence="1">
    <location>
        <begin position="512"/>
        <end position="629"/>
    </location>
</feature>
<feature type="domain" description="DUF11" evidence="1">
    <location>
        <begin position="642"/>
        <end position="745"/>
    </location>
</feature>
<feature type="domain" description="DUF11" evidence="1">
    <location>
        <begin position="1281"/>
        <end position="1381"/>
    </location>
</feature>
<accession>W7YHL7</accession>
<dbReference type="PANTHER" id="PTHR34819">
    <property type="entry name" value="LARGE CYSTEINE-RICH PERIPLASMIC PROTEIN OMCB"/>
    <property type="match status" value="1"/>
</dbReference>
<feature type="domain" description="DUF11" evidence="1">
    <location>
        <begin position="3"/>
        <end position="102"/>
    </location>
</feature>
<feature type="domain" description="DUF11" evidence="1">
    <location>
        <begin position="1152"/>
        <end position="1254"/>
    </location>
</feature>
<dbReference type="eggNOG" id="COG1361">
    <property type="taxonomic scope" value="Bacteria"/>
</dbReference>
<evidence type="ECO:0000313" key="2">
    <source>
        <dbReference type="EMBL" id="GAF10410.1"/>
    </source>
</evidence>
<feature type="domain" description="DUF11" evidence="1">
    <location>
        <begin position="1410"/>
        <end position="1497"/>
    </location>
</feature>
<dbReference type="SUPFAM" id="SSF49401">
    <property type="entry name" value="Bacterial adhesins"/>
    <property type="match status" value="1"/>
</dbReference>
<dbReference type="PANTHER" id="PTHR34819:SF3">
    <property type="entry name" value="CELL SURFACE PROTEIN"/>
    <property type="match status" value="1"/>
</dbReference>
<feature type="domain" description="DUF11" evidence="1">
    <location>
        <begin position="388"/>
        <end position="488"/>
    </location>
</feature>
<organism evidence="2 3">
    <name type="scientific">Paenibacillus pini JCM 16418</name>
    <dbReference type="NCBI Taxonomy" id="1236976"/>
    <lineage>
        <taxon>Bacteria</taxon>
        <taxon>Bacillati</taxon>
        <taxon>Bacillota</taxon>
        <taxon>Bacilli</taxon>
        <taxon>Bacillales</taxon>
        <taxon>Paenibacillaceae</taxon>
        <taxon>Paenibacillus</taxon>
    </lineage>
</organism>
<dbReference type="NCBIfam" id="TIGR01451">
    <property type="entry name" value="B_ant_repeat"/>
    <property type="match status" value="12"/>
</dbReference>
<dbReference type="InterPro" id="IPR008966">
    <property type="entry name" value="Adhesion_dom_sf"/>
</dbReference>
<gene>
    <name evidence="2" type="ORF">JCM16418_4613</name>
</gene>
<feature type="domain" description="DUF11" evidence="1">
    <location>
        <begin position="131"/>
        <end position="250"/>
    </location>
</feature>
<dbReference type="Proteomes" id="UP000019364">
    <property type="component" value="Unassembled WGS sequence"/>
</dbReference>
<evidence type="ECO:0000259" key="1">
    <source>
        <dbReference type="Pfam" id="PF01345"/>
    </source>
</evidence>
<feature type="domain" description="DUF11" evidence="1">
    <location>
        <begin position="769"/>
        <end position="871"/>
    </location>
</feature>
<dbReference type="STRING" id="1236976.JCM16418_4613"/>